<dbReference type="GeneID" id="81386154"/>
<reference evidence="3" key="1">
    <citation type="submission" date="2022-11" db="EMBL/GenBank/DDBJ databases">
        <authorList>
            <person name="Petersen C."/>
        </authorList>
    </citation>
    <scope>NUCLEOTIDE SEQUENCE</scope>
    <source>
        <strain evidence="3">IBT 23319</strain>
    </source>
</reference>
<name>A0A9W9NR14_PENCI</name>
<proteinExistence type="predicted"/>
<dbReference type="GO" id="GO:0016887">
    <property type="term" value="F:ATP hydrolysis activity"/>
    <property type="evidence" value="ECO:0007669"/>
    <property type="project" value="InterPro"/>
</dbReference>
<dbReference type="Pfam" id="PF00004">
    <property type="entry name" value="AAA"/>
    <property type="match status" value="1"/>
</dbReference>
<dbReference type="SMART" id="SM00382">
    <property type="entry name" value="AAA"/>
    <property type="match status" value="1"/>
</dbReference>
<sequence length="688" mass="79084">MGRKHPGRSYNLQKLPDEMPEPDTEAEPGSFCDAHYLFQTAPDERGRTSWSEDVPKNAFKPGENTLSGKKALIVRKVKCYDGRKSFQVHSIVIQSEVLKKFLSDVMKGYPGLTFTLARVEFNYPFKPFVHRWDIFCQERDTVEDPKVKSHVDLLYSILKAELGDLLSEISDLLKSQVIKHDLIWALFEPGKLIYSVIDDRQRVFVFKSGDFDNQTGAFRMSARYIDSDGTSFGYQSQNLSIQQYEGTSSIMDLTVFPLAYHKNEFEIRTDLIARGELWQMHKEYRFRFYKGLAKGYSEELRREIKFKVNSRVAIDGEAYNIFNPDYEIKFSKRLSKPRRDTQAHYDARQDYQQQLMMLERQNRRRLVHQGSHNSIDVLNSPMGNSSMSDPTFETADFEISSKTLSNRELLISTPIIRGFSLKDKMWLEFFIDGVEDIVWNSDAFDNLVLPHSQQDLKKLILGFAKAQSKSRDTFDDIIKGKGRGIIMLLKGPPGVGKTLTAESVAEVMRVPLYSLSAGDLGTTAENVERSLRDILKMVPRWGAIILLDEADVFMEARDTIDLARNELVTIFLRLLEYYEGILFLTTNRAARIDPAFDSRIHLSIRYPELTADSRRHIWRQFITENNSQRLSEAELDSVSSLDLNGRQIKNVVRTAHLLAGEDESGLSFHHIQTILNLRDCQEEENIAA</sequence>
<dbReference type="Proteomes" id="UP001147733">
    <property type="component" value="Unassembled WGS sequence"/>
</dbReference>
<protein>
    <submittedName>
        <fullName evidence="3">P-loop containing nucleoside triphosphate hydrolase protein</fullName>
    </submittedName>
</protein>
<comment type="caution">
    <text evidence="3">The sequence shown here is derived from an EMBL/GenBank/DDBJ whole genome shotgun (WGS) entry which is preliminary data.</text>
</comment>
<dbReference type="OrthoDB" id="10042665at2759"/>
<dbReference type="InterPro" id="IPR003959">
    <property type="entry name" value="ATPase_AAA_core"/>
</dbReference>
<dbReference type="RefSeq" id="XP_056498538.1">
    <property type="nucleotide sequence ID" value="XM_056646987.1"/>
</dbReference>
<feature type="region of interest" description="Disordered" evidence="1">
    <location>
        <begin position="1"/>
        <end position="28"/>
    </location>
</feature>
<feature type="domain" description="AAA+ ATPase" evidence="2">
    <location>
        <begin position="483"/>
        <end position="607"/>
    </location>
</feature>
<keyword evidence="4" id="KW-1185">Reference proteome</keyword>
<dbReference type="Pfam" id="PF22942">
    <property type="entry name" value="DUF7025"/>
    <property type="match status" value="1"/>
</dbReference>
<dbReference type="AlphaFoldDB" id="A0A9W9NR14"/>
<evidence type="ECO:0000259" key="2">
    <source>
        <dbReference type="SMART" id="SM00382"/>
    </source>
</evidence>
<evidence type="ECO:0000313" key="3">
    <source>
        <dbReference type="EMBL" id="KAJ5224566.1"/>
    </source>
</evidence>
<evidence type="ECO:0000313" key="4">
    <source>
        <dbReference type="Proteomes" id="UP001147733"/>
    </source>
</evidence>
<dbReference type="PANTHER" id="PTHR46411:SF3">
    <property type="entry name" value="AAA+ ATPASE DOMAIN-CONTAINING PROTEIN"/>
    <property type="match status" value="1"/>
</dbReference>
<keyword evidence="3" id="KW-0378">Hydrolase</keyword>
<dbReference type="InterPro" id="IPR003593">
    <property type="entry name" value="AAA+_ATPase"/>
</dbReference>
<dbReference type="SUPFAM" id="SSF52540">
    <property type="entry name" value="P-loop containing nucleoside triphosphate hydrolases"/>
    <property type="match status" value="1"/>
</dbReference>
<gene>
    <name evidence="3" type="ORF">N7469_008069</name>
</gene>
<organism evidence="3 4">
    <name type="scientific">Penicillium citrinum</name>
    <dbReference type="NCBI Taxonomy" id="5077"/>
    <lineage>
        <taxon>Eukaryota</taxon>
        <taxon>Fungi</taxon>
        <taxon>Dikarya</taxon>
        <taxon>Ascomycota</taxon>
        <taxon>Pezizomycotina</taxon>
        <taxon>Eurotiomycetes</taxon>
        <taxon>Eurotiomycetidae</taxon>
        <taxon>Eurotiales</taxon>
        <taxon>Aspergillaceae</taxon>
        <taxon>Penicillium</taxon>
    </lineage>
</organism>
<dbReference type="InterPro" id="IPR054289">
    <property type="entry name" value="DUF7025"/>
</dbReference>
<dbReference type="EMBL" id="JAPQKT010000007">
    <property type="protein sequence ID" value="KAJ5224566.1"/>
    <property type="molecule type" value="Genomic_DNA"/>
</dbReference>
<evidence type="ECO:0000256" key="1">
    <source>
        <dbReference type="SAM" id="MobiDB-lite"/>
    </source>
</evidence>
<dbReference type="InterPro" id="IPR027417">
    <property type="entry name" value="P-loop_NTPase"/>
</dbReference>
<dbReference type="PANTHER" id="PTHR46411">
    <property type="entry name" value="FAMILY ATPASE, PUTATIVE-RELATED"/>
    <property type="match status" value="1"/>
</dbReference>
<dbReference type="GO" id="GO:0005524">
    <property type="term" value="F:ATP binding"/>
    <property type="evidence" value="ECO:0007669"/>
    <property type="project" value="InterPro"/>
</dbReference>
<accession>A0A9W9NR14</accession>
<dbReference type="CDD" id="cd19481">
    <property type="entry name" value="RecA-like_protease"/>
    <property type="match status" value="1"/>
</dbReference>
<dbReference type="Gene3D" id="3.40.50.300">
    <property type="entry name" value="P-loop containing nucleotide triphosphate hydrolases"/>
    <property type="match status" value="1"/>
</dbReference>
<reference evidence="3" key="2">
    <citation type="journal article" date="2023" name="IMA Fungus">
        <title>Comparative genomic study of the Penicillium genus elucidates a diverse pangenome and 15 lateral gene transfer events.</title>
        <authorList>
            <person name="Petersen C."/>
            <person name="Sorensen T."/>
            <person name="Nielsen M.R."/>
            <person name="Sondergaard T.E."/>
            <person name="Sorensen J.L."/>
            <person name="Fitzpatrick D.A."/>
            <person name="Frisvad J.C."/>
            <person name="Nielsen K.L."/>
        </authorList>
    </citation>
    <scope>NUCLEOTIDE SEQUENCE</scope>
    <source>
        <strain evidence="3">IBT 23319</strain>
    </source>
</reference>